<feature type="domain" description="Activator of Hsp90 ATPase homologue 1/2-like C-terminal" evidence="2">
    <location>
        <begin position="13"/>
        <end position="137"/>
    </location>
</feature>
<dbReference type="CDD" id="cd07814">
    <property type="entry name" value="SRPBCC_CalC_Aha1-like"/>
    <property type="match status" value="1"/>
</dbReference>
<dbReference type="Gene3D" id="3.30.530.20">
    <property type="match status" value="1"/>
</dbReference>
<dbReference type="InterPro" id="IPR013538">
    <property type="entry name" value="ASHA1/2-like_C"/>
</dbReference>
<accession>A0A9X1X583</accession>
<comment type="similarity">
    <text evidence="1">Belongs to the AHA1 family.</text>
</comment>
<evidence type="ECO:0000313" key="4">
    <source>
        <dbReference type="Proteomes" id="UP001139450"/>
    </source>
</evidence>
<dbReference type="RefSeq" id="WP_245130720.1">
    <property type="nucleotide sequence ID" value="NZ_JALJEJ010000006.1"/>
</dbReference>
<keyword evidence="4" id="KW-1185">Reference proteome</keyword>
<dbReference type="EMBL" id="JALJEJ010000006">
    <property type="protein sequence ID" value="MCJ8210801.1"/>
    <property type="molecule type" value="Genomic_DNA"/>
</dbReference>
<dbReference type="Pfam" id="PF08327">
    <property type="entry name" value="AHSA1"/>
    <property type="match status" value="1"/>
</dbReference>
<dbReference type="SUPFAM" id="SSF55961">
    <property type="entry name" value="Bet v1-like"/>
    <property type="match status" value="1"/>
</dbReference>
<sequence>MEAVPFVIERLVNVPVGRVWQAIINREQMKQWYFNIAEFEPKVGFEFEFEGGTEECTYLHKCVITAVEPNRKLSHTWRYEGYDGESEVTWELFAEGDQTRVKLTHTGLETFPPLKDFAKSNFEAGWTYLVGTAIKNFVENTPEQAK</sequence>
<dbReference type="Proteomes" id="UP001139450">
    <property type="component" value="Unassembled WGS sequence"/>
</dbReference>
<gene>
    <name evidence="3" type="ORF">MUY27_13870</name>
</gene>
<evidence type="ECO:0000259" key="2">
    <source>
        <dbReference type="Pfam" id="PF08327"/>
    </source>
</evidence>
<dbReference type="InterPro" id="IPR023393">
    <property type="entry name" value="START-like_dom_sf"/>
</dbReference>
<comment type="caution">
    <text evidence="3">The sequence shown here is derived from an EMBL/GenBank/DDBJ whole genome shotgun (WGS) entry which is preliminary data.</text>
</comment>
<reference evidence="3" key="1">
    <citation type="submission" date="2022-04" db="EMBL/GenBank/DDBJ databases">
        <title>Mucilaginibacter sp. RS28 isolated from freshwater.</title>
        <authorList>
            <person name="Ko S.-R."/>
        </authorList>
    </citation>
    <scope>NUCLEOTIDE SEQUENCE</scope>
    <source>
        <strain evidence="3">RS28</strain>
    </source>
</reference>
<organism evidence="3 4">
    <name type="scientific">Mucilaginibacter straminoryzae</name>
    <dbReference type="NCBI Taxonomy" id="2932774"/>
    <lineage>
        <taxon>Bacteria</taxon>
        <taxon>Pseudomonadati</taxon>
        <taxon>Bacteroidota</taxon>
        <taxon>Sphingobacteriia</taxon>
        <taxon>Sphingobacteriales</taxon>
        <taxon>Sphingobacteriaceae</taxon>
        <taxon>Mucilaginibacter</taxon>
    </lineage>
</organism>
<proteinExistence type="inferred from homology"/>
<evidence type="ECO:0000256" key="1">
    <source>
        <dbReference type="ARBA" id="ARBA00006817"/>
    </source>
</evidence>
<name>A0A9X1X583_9SPHI</name>
<protein>
    <submittedName>
        <fullName evidence="3">SRPBCC domain-containing protein</fullName>
    </submittedName>
</protein>
<evidence type="ECO:0000313" key="3">
    <source>
        <dbReference type="EMBL" id="MCJ8210801.1"/>
    </source>
</evidence>
<dbReference type="AlphaFoldDB" id="A0A9X1X583"/>